<evidence type="ECO:0008006" key="3">
    <source>
        <dbReference type="Google" id="ProtNLM"/>
    </source>
</evidence>
<dbReference type="GO" id="GO:0009143">
    <property type="term" value="P:nucleoside triphosphate catabolic process"/>
    <property type="evidence" value="ECO:0007669"/>
    <property type="project" value="InterPro"/>
</dbReference>
<protein>
    <recommendedName>
        <fullName evidence="3">Nucleotide pyrophosphohydrolase</fullName>
    </recommendedName>
</protein>
<dbReference type="Gene3D" id="1.10.287.1080">
    <property type="entry name" value="MazG-like"/>
    <property type="match status" value="1"/>
</dbReference>
<dbReference type="Proteomes" id="UP000321484">
    <property type="component" value="Unassembled WGS sequence"/>
</dbReference>
<dbReference type="InterPro" id="IPR052555">
    <property type="entry name" value="dCTP_Pyrophosphatase"/>
</dbReference>
<sequence>MLDPRVHQELRAFVAERDWAQFHSAENLAKSISIEAGELLECYQWDADADPDKVRAELADVVTYCALLADRLGLDLSQIVLDKLEVTRRKYPVDKARGTSARYDEL</sequence>
<accession>A0A511YZ90</accession>
<reference evidence="1 2" key="1">
    <citation type="submission" date="2019-07" db="EMBL/GenBank/DDBJ databases">
        <title>Whole genome shotgun sequence of Actinotalea fermentans NBRC 105374.</title>
        <authorList>
            <person name="Hosoyama A."/>
            <person name="Uohara A."/>
            <person name="Ohji S."/>
            <person name="Ichikawa N."/>
        </authorList>
    </citation>
    <scope>NUCLEOTIDE SEQUENCE [LARGE SCALE GENOMIC DNA]</scope>
    <source>
        <strain evidence="1 2">NBRC 105374</strain>
    </source>
</reference>
<dbReference type="OrthoDB" id="9791898at2"/>
<organism evidence="1 2">
    <name type="scientific">Actinotalea fermentans</name>
    <dbReference type="NCBI Taxonomy" id="43671"/>
    <lineage>
        <taxon>Bacteria</taxon>
        <taxon>Bacillati</taxon>
        <taxon>Actinomycetota</taxon>
        <taxon>Actinomycetes</taxon>
        <taxon>Micrococcales</taxon>
        <taxon>Cellulomonadaceae</taxon>
        <taxon>Actinotalea</taxon>
    </lineage>
</organism>
<evidence type="ECO:0000313" key="1">
    <source>
        <dbReference type="EMBL" id="GEN80519.1"/>
    </source>
</evidence>
<dbReference type="InterPro" id="IPR025984">
    <property type="entry name" value="DCTPP"/>
</dbReference>
<dbReference type="SUPFAM" id="SSF101386">
    <property type="entry name" value="all-alpha NTP pyrophosphatases"/>
    <property type="match status" value="1"/>
</dbReference>
<gene>
    <name evidence="1" type="ORF">AFE02nite_22530</name>
</gene>
<evidence type="ECO:0000313" key="2">
    <source>
        <dbReference type="Proteomes" id="UP000321484"/>
    </source>
</evidence>
<dbReference type="RefSeq" id="WP_034244290.1">
    <property type="nucleotide sequence ID" value="NZ_BJYK01000008.1"/>
</dbReference>
<comment type="caution">
    <text evidence="1">The sequence shown here is derived from an EMBL/GenBank/DDBJ whole genome shotgun (WGS) entry which is preliminary data.</text>
</comment>
<dbReference type="PANTHER" id="PTHR46523">
    <property type="entry name" value="DCTP PYROPHOSPHATASE 1"/>
    <property type="match status" value="1"/>
</dbReference>
<name>A0A511YZ90_9CELL</name>
<dbReference type="EMBL" id="BJYK01000008">
    <property type="protein sequence ID" value="GEN80519.1"/>
    <property type="molecule type" value="Genomic_DNA"/>
</dbReference>
<proteinExistence type="predicted"/>
<dbReference type="CDD" id="cd11537">
    <property type="entry name" value="NTP-PPase_RS21-C6_like"/>
    <property type="match status" value="1"/>
</dbReference>
<dbReference type="PANTHER" id="PTHR46523:SF1">
    <property type="entry name" value="DCTP PYROPHOSPHATASE 1"/>
    <property type="match status" value="1"/>
</dbReference>
<dbReference type="PIRSF" id="PIRSF029826">
    <property type="entry name" value="UCP029826_pph"/>
    <property type="match status" value="1"/>
</dbReference>
<keyword evidence="2" id="KW-1185">Reference proteome</keyword>
<dbReference type="AlphaFoldDB" id="A0A511YZ90"/>
<dbReference type="GO" id="GO:0047429">
    <property type="term" value="F:nucleoside triphosphate diphosphatase activity"/>
    <property type="evidence" value="ECO:0007669"/>
    <property type="project" value="InterPro"/>
</dbReference>
<dbReference type="Pfam" id="PF12643">
    <property type="entry name" value="MazG-like"/>
    <property type="match status" value="1"/>
</dbReference>